<dbReference type="STRING" id="542762.A0A4S4EF48"/>
<reference evidence="2 3" key="1">
    <citation type="journal article" date="2018" name="Proc. Natl. Acad. Sci. U.S.A.">
        <title>Draft genome sequence of Camellia sinensis var. sinensis provides insights into the evolution of the tea genome and tea quality.</title>
        <authorList>
            <person name="Wei C."/>
            <person name="Yang H."/>
            <person name="Wang S."/>
            <person name="Zhao J."/>
            <person name="Liu C."/>
            <person name="Gao L."/>
            <person name="Xia E."/>
            <person name="Lu Y."/>
            <person name="Tai Y."/>
            <person name="She G."/>
            <person name="Sun J."/>
            <person name="Cao H."/>
            <person name="Tong W."/>
            <person name="Gao Q."/>
            <person name="Li Y."/>
            <person name="Deng W."/>
            <person name="Jiang X."/>
            <person name="Wang W."/>
            <person name="Chen Q."/>
            <person name="Zhang S."/>
            <person name="Li H."/>
            <person name="Wu J."/>
            <person name="Wang P."/>
            <person name="Li P."/>
            <person name="Shi C."/>
            <person name="Zheng F."/>
            <person name="Jian J."/>
            <person name="Huang B."/>
            <person name="Shan D."/>
            <person name="Shi M."/>
            <person name="Fang C."/>
            <person name="Yue Y."/>
            <person name="Li F."/>
            <person name="Li D."/>
            <person name="Wei S."/>
            <person name="Han B."/>
            <person name="Jiang C."/>
            <person name="Yin Y."/>
            <person name="Xia T."/>
            <person name="Zhang Z."/>
            <person name="Bennetzen J.L."/>
            <person name="Zhao S."/>
            <person name="Wan X."/>
        </authorList>
    </citation>
    <scope>NUCLEOTIDE SEQUENCE [LARGE SCALE GENOMIC DNA]</scope>
    <source>
        <strain evidence="3">cv. Shuchazao</strain>
        <tissue evidence="2">Leaf</tissue>
    </source>
</reference>
<dbReference type="PROSITE" id="PS51277">
    <property type="entry name" value="BURP"/>
    <property type="match status" value="1"/>
</dbReference>
<dbReference type="Proteomes" id="UP000306102">
    <property type="component" value="Unassembled WGS sequence"/>
</dbReference>
<dbReference type="EMBL" id="SDRB02005229">
    <property type="protein sequence ID" value="THG14582.1"/>
    <property type="molecule type" value="Genomic_DNA"/>
</dbReference>
<dbReference type="SMART" id="SM01045">
    <property type="entry name" value="BURP"/>
    <property type="match status" value="1"/>
</dbReference>
<accession>A0A4S4EF48</accession>
<name>A0A4S4EF48_CAMSN</name>
<gene>
    <name evidence="2" type="ORF">TEA_004988</name>
</gene>
<evidence type="ECO:0000313" key="3">
    <source>
        <dbReference type="Proteomes" id="UP000306102"/>
    </source>
</evidence>
<evidence type="ECO:0000313" key="2">
    <source>
        <dbReference type="EMBL" id="THG14582.1"/>
    </source>
</evidence>
<proteinExistence type="predicted"/>
<feature type="domain" description="BURP" evidence="1">
    <location>
        <begin position="111"/>
        <end position="320"/>
    </location>
</feature>
<evidence type="ECO:0000259" key="1">
    <source>
        <dbReference type="PROSITE" id="PS51277"/>
    </source>
</evidence>
<dbReference type="AlphaFoldDB" id="A0A4S4EF48"/>
<dbReference type="PANTHER" id="PTHR31236">
    <property type="entry name" value="BURP DOMAIN PROTEIN USPL1-LIKE"/>
    <property type="match status" value="1"/>
</dbReference>
<protein>
    <recommendedName>
        <fullName evidence="1">BURP domain-containing protein</fullName>
    </recommendedName>
</protein>
<keyword evidence="3" id="KW-1185">Reference proteome</keyword>
<dbReference type="InterPro" id="IPR044816">
    <property type="entry name" value="BURP"/>
</dbReference>
<comment type="caution">
    <text evidence="2">The sequence shown here is derived from an EMBL/GenBank/DDBJ whole genome shotgun (WGS) entry which is preliminary data.</text>
</comment>
<dbReference type="Pfam" id="PF03181">
    <property type="entry name" value="BURP"/>
    <property type="match status" value="1"/>
</dbReference>
<sequence>MATAVTITATTKLQREYPAKVALVASHAALSPEEAYWNSMLPNTPMPMAVKNSLQPELMGEKSTSVGVDVSAGKPHKGTSVHVKVPGISPFDYIYAATADQLHDNPNVALFFLEKDMKLGTKMTLHFTKGTNAATFLPRQVSEKIPFSSDKLPEILNHFSVKPNSMEAEIMKKTIKECEEPEIKGEEKYCATSLESMIDFSTSMLGKTAHAVSTEVQKETPLQKYSISGVEKLAGGKAVVCHKQNYEYAVFYCHKTDTTKAYMVSMAGADGTQAKAVAVCHTDTSAWNPKHLAFLVLKVKPGTVPICHFLPEDHVVWFSN</sequence>
<organism evidence="2 3">
    <name type="scientific">Camellia sinensis var. sinensis</name>
    <name type="common">China tea</name>
    <dbReference type="NCBI Taxonomy" id="542762"/>
    <lineage>
        <taxon>Eukaryota</taxon>
        <taxon>Viridiplantae</taxon>
        <taxon>Streptophyta</taxon>
        <taxon>Embryophyta</taxon>
        <taxon>Tracheophyta</taxon>
        <taxon>Spermatophyta</taxon>
        <taxon>Magnoliopsida</taxon>
        <taxon>eudicotyledons</taxon>
        <taxon>Gunneridae</taxon>
        <taxon>Pentapetalae</taxon>
        <taxon>asterids</taxon>
        <taxon>Ericales</taxon>
        <taxon>Theaceae</taxon>
        <taxon>Camellia</taxon>
    </lineage>
</organism>
<dbReference type="InterPro" id="IPR004873">
    <property type="entry name" value="BURP_dom"/>
</dbReference>
<dbReference type="PANTHER" id="PTHR31236:SF2">
    <property type="entry name" value="BURP DOMAIN PROTEIN RD22"/>
    <property type="match status" value="1"/>
</dbReference>